<reference evidence="2" key="2">
    <citation type="submission" date="2013-10" db="EMBL/GenBank/DDBJ databases">
        <authorList>
            <person name="Aslett M."/>
        </authorList>
    </citation>
    <scope>NUCLEOTIDE SEQUENCE [LARGE SCALE GENOMIC DNA]</scope>
    <source>
        <strain evidence="2">Houghton</strain>
    </source>
</reference>
<feature type="compositionally biased region" description="Basic residues" evidence="1">
    <location>
        <begin position="12"/>
        <end position="24"/>
    </location>
</feature>
<dbReference type="GeneID" id="25379761"/>
<organism evidence="2 3">
    <name type="scientific">Eimeria mitis</name>
    <dbReference type="NCBI Taxonomy" id="44415"/>
    <lineage>
        <taxon>Eukaryota</taxon>
        <taxon>Sar</taxon>
        <taxon>Alveolata</taxon>
        <taxon>Apicomplexa</taxon>
        <taxon>Conoidasida</taxon>
        <taxon>Coccidia</taxon>
        <taxon>Eucoccidiorida</taxon>
        <taxon>Eimeriorina</taxon>
        <taxon>Eimeriidae</taxon>
        <taxon>Eimeria</taxon>
    </lineage>
</organism>
<proteinExistence type="predicted"/>
<feature type="compositionally biased region" description="Basic and acidic residues" evidence="1">
    <location>
        <begin position="62"/>
        <end position="78"/>
    </location>
</feature>
<dbReference type="Proteomes" id="UP000030744">
    <property type="component" value="Unassembled WGS sequence"/>
</dbReference>
<evidence type="ECO:0000256" key="1">
    <source>
        <dbReference type="SAM" id="MobiDB-lite"/>
    </source>
</evidence>
<keyword evidence="3" id="KW-1185">Reference proteome</keyword>
<dbReference type="EMBL" id="HG684822">
    <property type="protein sequence ID" value="CDJ33065.1"/>
    <property type="molecule type" value="Genomic_DNA"/>
</dbReference>
<protein>
    <submittedName>
        <fullName evidence="2">Uncharacterized protein</fullName>
    </submittedName>
</protein>
<feature type="region of interest" description="Disordered" evidence="1">
    <location>
        <begin position="1"/>
        <end position="24"/>
    </location>
</feature>
<accession>U6K5H4</accession>
<evidence type="ECO:0000313" key="2">
    <source>
        <dbReference type="EMBL" id="CDJ33065.1"/>
    </source>
</evidence>
<name>U6K5H4_9EIME</name>
<sequence length="106" mass="12130">MVFEKLSTGQSRRPRLAKKGLRKPKALTERGGEDYRVMEVLDQMTRHEEDGPPPVVWEGPAEEAREKGGKKRREERQDLSLGRYGWRGRPNRNNLGVDLLYGGGLK</sequence>
<evidence type="ECO:0000313" key="3">
    <source>
        <dbReference type="Proteomes" id="UP000030744"/>
    </source>
</evidence>
<gene>
    <name evidence="2" type="ORF">EMH_0050800</name>
</gene>
<dbReference type="AlphaFoldDB" id="U6K5H4"/>
<dbReference type="VEuPathDB" id="ToxoDB:EMH_0050800"/>
<reference evidence="2" key="1">
    <citation type="submission" date="2013-10" db="EMBL/GenBank/DDBJ databases">
        <title>Genomic analysis of the causative agents of coccidiosis in chickens.</title>
        <authorList>
            <person name="Reid A.J."/>
            <person name="Blake D."/>
            <person name="Billington K."/>
            <person name="Browne H."/>
            <person name="Dunn M."/>
            <person name="Hung S."/>
            <person name="Kawahara F."/>
            <person name="Miranda-Saavedra D."/>
            <person name="Mourier T."/>
            <person name="Nagra H."/>
            <person name="Otto T.D."/>
            <person name="Rawlings N."/>
            <person name="Sanchez A."/>
            <person name="Sanders M."/>
            <person name="Subramaniam C."/>
            <person name="Tay Y."/>
            <person name="Dear P."/>
            <person name="Doerig C."/>
            <person name="Gruber A."/>
            <person name="Parkinson J."/>
            <person name="Shirley M."/>
            <person name="Wan K.L."/>
            <person name="Berriman M."/>
            <person name="Tomley F."/>
            <person name="Pain A."/>
        </authorList>
    </citation>
    <scope>NUCLEOTIDE SEQUENCE [LARGE SCALE GENOMIC DNA]</scope>
    <source>
        <strain evidence="2">Houghton</strain>
    </source>
</reference>
<dbReference type="RefSeq" id="XP_013355629.1">
    <property type="nucleotide sequence ID" value="XM_013500175.1"/>
</dbReference>
<feature type="region of interest" description="Disordered" evidence="1">
    <location>
        <begin position="45"/>
        <end position="78"/>
    </location>
</feature>